<name>A0A163CE00_9FLAO</name>
<dbReference type="Proteomes" id="UP000076715">
    <property type="component" value="Unassembled WGS sequence"/>
</dbReference>
<feature type="region of interest" description="Disordered" evidence="1">
    <location>
        <begin position="63"/>
        <end position="82"/>
    </location>
</feature>
<dbReference type="EMBL" id="LQRT01000002">
    <property type="protein sequence ID" value="KZS42313.1"/>
    <property type="molecule type" value="Genomic_DNA"/>
</dbReference>
<dbReference type="OrthoDB" id="9951244at2"/>
<dbReference type="RefSeq" id="WP_066309819.1">
    <property type="nucleotide sequence ID" value="NZ_LQRT01000002.1"/>
</dbReference>
<accession>A0A163CE00</accession>
<sequence>MPLNATLLANDIKTALKNNVDIGGSAPTSNSDAQSKIDSYIDDMASAIATAVVSHIKNNLKVTSSGLGNNGAPVTSNSTVIS</sequence>
<organism evidence="2 3">
    <name type="scientific">Aquimarina aggregata</name>
    <dbReference type="NCBI Taxonomy" id="1642818"/>
    <lineage>
        <taxon>Bacteria</taxon>
        <taxon>Pseudomonadati</taxon>
        <taxon>Bacteroidota</taxon>
        <taxon>Flavobacteriia</taxon>
        <taxon>Flavobacteriales</taxon>
        <taxon>Flavobacteriaceae</taxon>
        <taxon>Aquimarina</taxon>
    </lineage>
</organism>
<proteinExistence type="predicted"/>
<evidence type="ECO:0008006" key="4">
    <source>
        <dbReference type="Google" id="ProtNLM"/>
    </source>
</evidence>
<comment type="caution">
    <text evidence="2">The sequence shown here is derived from an EMBL/GenBank/DDBJ whole genome shotgun (WGS) entry which is preliminary data.</text>
</comment>
<evidence type="ECO:0000256" key="1">
    <source>
        <dbReference type="SAM" id="MobiDB-lite"/>
    </source>
</evidence>
<evidence type="ECO:0000313" key="2">
    <source>
        <dbReference type="EMBL" id="KZS42313.1"/>
    </source>
</evidence>
<protein>
    <recommendedName>
        <fullName evidence="4">Variable large protein</fullName>
    </recommendedName>
</protein>
<dbReference type="STRING" id="1642818.AWE51_02410"/>
<keyword evidence="3" id="KW-1185">Reference proteome</keyword>
<dbReference type="AlphaFoldDB" id="A0A163CE00"/>
<gene>
    <name evidence="2" type="ORF">AWE51_02410</name>
</gene>
<evidence type="ECO:0000313" key="3">
    <source>
        <dbReference type="Proteomes" id="UP000076715"/>
    </source>
</evidence>
<reference evidence="2 3" key="1">
    <citation type="submission" date="2016-01" db="EMBL/GenBank/DDBJ databases">
        <title>The draft genome sequence of Aquimarina sp. RZW4-3-2.</title>
        <authorList>
            <person name="Wang Y."/>
        </authorList>
    </citation>
    <scope>NUCLEOTIDE SEQUENCE [LARGE SCALE GENOMIC DNA]</scope>
    <source>
        <strain evidence="2 3">RZW4-3-2</strain>
    </source>
</reference>